<dbReference type="Gene3D" id="3.40.250.10">
    <property type="entry name" value="Rhodanese-like domain"/>
    <property type="match status" value="1"/>
</dbReference>
<comment type="caution">
    <text evidence="2">The sequence shown here is derived from an EMBL/GenBank/DDBJ whole genome shotgun (WGS) entry which is preliminary data.</text>
</comment>
<reference evidence="2 3" key="1">
    <citation type="submission" date="2017-04" db="EMBL/GenBank/DDBJ databases">
        <title>A new member of the family Flavobacteriaceae isolated from ascidians.</title>
        <authorList>
            <person name="Chen L."/>
        </authorList>
    </citation>
    <scope>NUCLEOTIDE SEQUENCE [LARGE SCALE GENOMIC DNA]</scope>
    <source>
        <strain evidence="2 3">HQA918</strain>
    </source>
</reference>
<dbReference type="InterPro" id="IPR001763">
    <property type="entry name" value="Rhodanese-like_dom"/>
</dbReference>
<protein>
    <recommendedName>
        <fullName evidence="1">Rhodanese domain-containing protein</fullName>
    </recommendedName>
</protein>
<dbReference type="InterPro" id="IPR050229">
    <property type="entry name" value="GlpE_sulfurtransferase"/>
</dbReference>
<dbReference type="SMART" id="SM00450">
    <property type="entry name" value="RHOD"/>
    <property type="match status" value="1"/>
</dbReference>
<dbReference type="OrthoDB" id="598065at2"/>
<gene>
    <name evidence="2" type="ORF">B7P33_00995</name>
</gene>
<evidence type="ECO:0000313" key="3">
    <source>
        <dbReference type="Proteomes" id="UP000219559"/>
    </source>
</evidence>
<dbReference type="Pfam" id="PF00581">
    <property type="entry name" value="Rhodanese"/>
    <property type="match status" value="1"/>
</dbReference>
<evidence type="ECO:0000259" key="1">
    <source>
        <dbReference type="PROSITE" id="PS50206"/>
    </source>
</evidence>
<dbReference type="NCBIfam" id="NF045521">
    <property type="entry name" value="rhoda_near_glyco"/>
    <property type="match status" value="1"/>
</dbReference>
<dbReference type="EMBL" id="NBWU01000001">
    <property type="protein sequence ID" value="PCE65909.1"/>
    <property type="molecule type" value="Genomic_DNA"/>
</dbReference>
<dbReference type="CDD" id="cd00158">
    <property type="entry name" value="RHOD"/>
    <property type="match status" value="1"/>
</dbReference>
<dbReference type="PROSITE" id="PS50206">
    <property type="entry name" value="RHODANESE_3"/>
    <property type="match status" value="1"/>
</dbReference>
<accession>A0A2A4GAC8</accession>
<dbReference type="AlphaFoldDB" id="A0A2A4GAC8"/>
<name>A0A2A4GAC8_9FLAO</name>
<organism evidence="2 3">
    <name type="scientific">Sediminicola luteus</name>
    <dbReference type="NCBI Taxonomy" id="319238"/>
    <lineage>
        <taxon>Bacteria</taxon>
        <taxon>Pseudomonadati</taxon>
        <taxon>Bacteroidota</taxon>
        <taxon>Flavobacteriia</taxon>
        <taxon>Flavobacteriales</taxon>
        <taxon>Flavobacteriaceae</taxon>
        <taxon>Sediminicola</taxon>
    </lineage>
</organism>
<sequence>MRQQFIFFFLLFGLHGILAQDTLDAVLVKYGDSLVTYISTAELAEKENMVVLDSRKKVEFETSHLKNAIWIGYDKFKPKRVLEQLPDKSTPIVVYCSIGVRSNHIGKRLMDLGYTDVYNLYGGIFEWVNEARPIYDLEGKPTKNIHAYDREWGRFLEKGDKIYGKKRPKQP</sequence>
<keyword evidence="3" id="KW-1185">Reference proteome</keyword>
<evidence type="ECO:0000313" key="2">
    <source>
        <dbReference type="EMBL" id="PCE65909.1"/>
    </source>
</evidence>
<dbReference type="InterPro" id="IPR036873">
    <property type="entry name" value="Rhodanese-like_dom_sf"/>
</dbReference>
<dbReference type="SUPFAM" id="SSF52821">
    <property type="entry name" value="Rhodanese/Cell cycle control phosphatase"/>
    <property type="match status" value="1"/>
</dbReference>
<proteinExistence type="predicted"/>
<feature type="domain" description="Rhodanese" evidence="1">
    <location>
        <begin position="45"/>
        <end position="136"/>
    </location>
</feature>
<dbReference type="Proteomes" id="UP000219559">
    <property type="component" value="Unassembled WGS sequence"/>
</dbReference>
<dbReference type="PANTHER" id="PTHR43031:SF16">
    <property type="entry name" value="OXIDOREDUCTASE"/>
    <property type="match status" value="1"/>
</dbReference>
<dbReference type="RefSeq" id="WP_097441435.1">
    <property type="nucleotide sequence ID" value="NZ_NBWU01000001.1"/>
</dbReference>
<dbReference type="PANTHER" id="PTHR43031">
    <property type="entry name" value="FAD-DEPENDENT OXIDOREDUCTASE"/>
    <property type="match status" value="1"/>
</dbReference>